<evidence type="ECO:0000256" key="1">
    <source>
        <dbReference type="SAM" id="MobiDB-lite"/>
    </source>
</evidence>
<dbReference type="AlphaFoldDB" id="A0A5N0UZI4"/>
<evidence type="ECO:0000313" key="3">
    <source>
        <dbReference type="Proteomes" id="UP000319769"/>
    </source>
</evidence>
<dbReference type="EMBL" id="VMNW02000056">
    <property type="protein sequence ID" value="KAA9155532.1"/>
    <property type="molecule type" value="Genomic_DNA"/>
</dbReference>
<evidence type="ECO:0000313" key="2">
    <source>
        <dbReference type="EMBL" id="KAA9155532.1"/>
    </source>
</evidence>
<name>A0A5N0UZI4_9PSEU</name>
<sequence length="75" mass="7810">MSARPRFYTSPRPSAPSSASSATESGQDTSLTVSDSGLIRQANPDGSTTSYATTPEAAQEATNELFGKDTKITPL</sequence>
<protein>
    <submittedName>
        <fullName evidence="2">Uncharacterized protein</fullName>
    </submittedName>
</protein>
<comment type="caution">
    <text evidence="2">The sequence shown here is derived from an EMBL/GenBank/DDBJ whole genome shotgun (WGS) entry which is preliminary data.</text>
</comment>
<keyword evidence="3" id="KW-1185">Reference proteome</keyword>
<dbReference type="RefSeq" id="WP_144748844.1">
    <property type="nucleotide sequence ID" value="NZ_VMNW02000056.1"/>
</dbReference>
<feature type="compositionally biased region" description="Basic and acidic residues" evidence="1">
    <location>
        <begin position="66"/>
        <end position="75"/>
    </location>
</feature>
<dbReference type="Proteomes" id="UP000319769">
    <property type="component" value="Unassembled WGS sequence"/>
</dbReference>
<accession>A0A5N0UZI4</accession>
<proteinExistence type="predicted"/>
<feature type="region of interest" description="Disordered" evidence="1">
    <location>
        <begin position="1"/>
        <end position="75"/>
    </location>
</feature>
<gene>
    <name evidence="2" type="ORF">FPZ12_029495</name>
</gene>
<feature type="compositionally biased region" description="Low complexity" evidence="1">
    <location>
        <begin position="10"/>
        <end position="22"/>
    </location>
</feature>
<organism evidence="2 3">
    <name type="scientific">Amycolatopsis acidicola</name>
    <dbReference type="NCBI Taxonomy" id="2596893"/>
    <lineage>
        <taxon>Bacteria</taxon>
        <taxon>Bacillati</taxon>
        <taxon>Actinomycetota</taxon>
        <taxon>Actinomycetes</taxon>
        <taxon>Pseudonocardiales</taxon>
        <taxon>Pseudonocardiaceae</taxon>
        <taxon>Amycolatopsis</taxon>
    </lineage>
</organism>
<feature type="compositionally biased region" description="Polar residues" evidence="1">
    <location>
        <begin position="23"/>
        <end position="35"/>
    </location>
</feature>
<reference evidence="2" key="1">
    <citation type="submission" date="2019-09" db="EMBL/GenBank/DDBJ databases">
        <authorList>
            <person name="Teo W.F.A."/>
            <person name="Duangmal K."/>
        </authorList>
    </citation>
    <scope>NUCLEOTIDE SEQUENCE [LARGE SCALE GENOMIC DNA]</scope>
    <source>
        <strain evidence="2">K81G1</strain>
    </source>
</reference>
<feature type="compositionally biased region" description="Polar residues" evidence="1">
    <location>
        <begin position="44"/>
        <end position="53"/>
    </location>
</feature>